<evidence type="ECO:0000256" key="3">
    <source>
        <dbReference type="ARBA" id="ARBA00022553"/>
    </source>
</evidence>
<dbReference type="SUPFAM" id="SSF55048">
    <property type="entry name" value="Probable ACP-binding domain of malonyl-CoA ACP transacylase"/>
    <property type="match status" value="1"/>
</dbReference>
<dbReference type="SUPFAM" id="SSF51735">
    <property type="entry name" value="NAD(P)-binding Rossmann-fold domains"/>
    <property type="match status" value="2"/>
</dbReference>
<keyword evidence="3" id="KW-0597">Phosphoprotein</keyword>
<dbReference type="SMART" id="SM00822">
    <property type="entry name" value="PKS_KR"/>
    <property type="match status" value="1"/>
</dbReference>
<dbReference type="InterPro" id="IPR036736">
    <property type="entry name" value="ACP-like_sf"/>
</dbReference>
<dbReference type="InterPro" id="IPR009081">
    <property type="entry name" value="PP-bd_ACP"/>
</dbReference>
<keyword evidence="5" id="KW-0663">Pyridoxal phosphate</keyword>
<evidence type="ECO:0000313" key="10">
    <source>
        <dbReference type="EMBL" id="MCP2270137.1"/>
    </source>
</evidence>
<gene>
    <name evidence="10" type="ORF">LV75_002638</name>
</gene>
<dbReference type="Gene3D" id="3.40.50.12780">
    <property type="entry name" value="N-terminal domain of ligase-like"/>
    <property type="match status" value="1"/>
</dbReference>
<dbReference type="PROSITE" id="PS50075">
    <property type="entry name" value="CARRIER"/>
    <property type="match status" value="3"/>
</dbReference>
<dbReference type="InterPro" id="IPR016039">
    <property type="entry name" value="Thiolase-like"/>
</dbReference>
<feature type="domain" description="Carrier" evidence="8">
    <location>
        <begin position="3981"/>
        <end position="4056"/>
    </location>
</feature>
<reference evidence="10 11" key="1">
    <citation type="submission" date="2022-06" db="EMBL/GenBank/DDBJ databases">
        <title>Genomic Encyclopedia of Archaeal and Bacterial Type Strains, Phase II (KMG-II): from individual species to whole genera.</title>
        <authorList>
            <person name="Goeker M."/>
        </authorList>
    </citation>
    <scope>NUCLEOTIDE SEQUENCE [LARGE SCALE GENOMIC DNA]</scope>
    <source>
        <strain evidence="10 11">DSM 44255</strain>
    </source>
</reference>
<sequence length="4490" mass="475992">MSVATLLATLSRHPLVADAAVVPRAAEDGREFRVAYVVPTSGTDAARVRAVVAALASVDRDGPPVLVSAVTAIPRDERGEPDQAGLALLPVPESVVAHPVLLPAPEPGRRHLADLVELPPQWAAGPVAAPADTPDSAAGPPARCWGAEPRFLDGDPETLVDALYASARSFPDRGIHLERDGQTTLLSYPALLHGARRVLTGLRDAGITPGDAAILHTPSLAEHFVALWACMLGGIRPLAVAQSATYDSRTAVLDKLENAWLDLDRPVVLAGGGTVAGLRGYGARAGWTGLRVLDLAECAAADPAAETHRPDPADVAALQLSSGSTGKSKVIQMTHHGLVRYAQGARQDSRMDTGDVFVNWLPLDHVGALILSHLGPIVLGCDQVHVPTAQVLADPLLWLDLLHRYRAQHSWSPNFGYGLVADALAARGGRDWDLSSVRSLISSGEQNTEPVLRRFLDAVRPFGVEEHTLLLAWGMAETCTVIAYQPFGPIAVQHVRQSAPGGALELLPTAEPGSTTFLSVGRPAPGSQWRVTGPDSQTELPELHIGRLQGRSERMTPGYLNNPEANAEAFPGGGWFDTGDLAYIVDGRVTITSRAKEIIIITGTHYYCHEIEDVVGALDGVAQSFVAAFAVPGPDGVERLGVVFVPSAGADLGTTVGAVRARLHERLGLASVLLVAVDQDSFDKTTSGKIQRTAMRGRLLSGGLDQQLRAVELAEAGPRTVADAVHSPEWTARVPTGRRAPGRVLLLTNDHALGAALPGAVVEDPRGQWRDSLAGADVVVSTVDSEAFELVTALAAEGWTGELVTVSRGRYVITGSEPSGYAGALAEAVGEVFALERPGVRAWHLDLPGDERDAQALAEALTWAHREPVLAWRGVPLVRGLRQVDLGPGTSVVEPGSCWLVTGGLGGIGRAILPGLGLRLLVVGRGPGSDVDELGEDVRYARLDVADSAALEAAVAEAERAWGTGLTGVLHLAGVSERATITETTAARWQELTRAKVAGSLAVAEVLRRRPGSRLVAFSSLLSTFPAVGTGAYVAGNRFLEALCEHLGREFPVHCLVWGSWRGTNTHDEAALRGQILTFSPTEGRALMAAALRQPPGTLLLGTHPAGPRAQAMLPARPLEGATEPVRDLFGVVVPTAPPRPVVRERAPGPGNVSRTVRDTLRQVLPSGIPADTPFYEAGLGSLELVRLHTLLQDALGREFPLTTLFAHGTEAALTRHLASAAEERSTTARRGERRDRRIAIIGMAARFPGADTLDDYWRNLLAGEVSTRRSTRDDLIADGLPASLVDDPDFVPVTGALADIAGFDAALFGISPAEATLMDPQQRLFLQICHEALEHGGYARAPGRVGVYAGSGMNLYSLRTYLRERLGDTDAGDQLSALQVAIGNEPDFLPSRVSYRLGLTGPAVSVKSACSTSLVAIHTAVTALLAGDADMALAGAAALHVPRLAGYRYQEGSILSRRGECRAFDADADGTVGGNGVAAVLLKPLEAALADGDTVHAVILGSAINNDGSAKVGYTAPGLVGQVSVIRDALAAADLDPAAVGYVEAHGTGTALGDPIEVEALREVFGSRTEPVLIGSVKANIGHLDSCAGMAGVIKAVLALRHATVPPQPNLRTPSPALRLGDGPIEVPTSARAWPVAGVRRAGVTALGVGGTNAHVILEQAPDTTRPAEEPAPWVVPLSARDETALAELADQLATVVESGTTSPADVLTTLGVGRRRYPHRLVAWGDDTAEALRAGGSLAGVAVNPGPVVFAFSGQGTNLTGAARALMAHPAAASVLRRCAEQHRDTWGTDLLGPLLADEYGWTTATGQPALLALHLAQVALLDHLGVRPDLVIGHSAGEYAALCVAGALSPEDAMHLAGVRGAVLQGVAEGALLAVFDEIDAPAGLELAVRNAAGQTVFGGPAEAVDAAVEVLTARGVDCRRVPGDRAFHTSMVEPALDELDRQAARVEWRPTRLPVVTGLGGALLPPGTVLGAEHVRAHTRAVVDYRAGVDRLVAGGASTFVEVGPPGPLSALGRQWPGTTWLPVLRRGADSVVPGLAGLFCHGVDVEWGALHPGRRVPLPTYPFQLVRYWAEPAAVKGSAMAGGEVTEGTVLLRDVVLRKVREVTAHYLGDKPDRIGPDVAFVELGADSLLMVNMVRELQTAFGVRVAMRELFGDADTPDKVTGVIVERMSVEQRAALVPTEAAPPAVTTASPAPAAQSAPSAQPAQPQLPVPPPAQVSGAGHEAILRDQLDLMERFALIMSDQVALLAGTPAHTPTPPPVEPTPAVPAAQVHTGQPPVEVQAPLDERQRAHVADLARRYTERTARSWDIARRHQRADDEYPIVARRARGAHLEDIDGNTYVDIALGFGALLFGHEPAFVTDAVNAHLADGVRLGSGVEDAWQAAELLRELTGHDKVTFTADAETSAFRLARDRTGRQEVVTFDGANLDVIRARAGELAAVRVEAVPGSRVDLIRTLRQLCDQHGVVLIIDEVLSGFRAHLQGAQGIFGVRADLAIYGGVLGGGYPISAVGGRADIMAAAIDDGSHPVSLVAAKSVLTWLRDQGTTLQSKLTERTTDLLRTLDEFFRVEAFPVSTRQFGSRFRFTHDGLDPLYRHLALEGVHVGRQRDFFLSTAHTDQDLDFIANAVRNSLYDLRRGGFLPGGRVPRTAPRVALPRVPVTVTAPLAEPEAVEVAATTPAFSLYFFGDYPHDATGDKYAAILAAARYADRAGMHAVWLPERHFDSFGGVFPNPSVLAAAIAAQTERVRIHSGSVVLPLHDPIRVAEEWSVVDNLSGGRVSLGVACGWHARDFVLAPQVYGRHREAMYEGVETIRALWRGEPISRTAGNGEPVDVRLYPRPVQGEVDFYTAIVGNPDSYRQAGAGGFGVITNLMAQSVDELATNIALYRETRAAHGLDPATGRVVVLLHTYLGEDTARIRAEAFRPFCDYLRSSLALFSQLTNSLGFSIDLENTPADDLDFLLSRAYDRYCADRALIGSPADVEPIARALAALGVDEIACFVDFGLPPARVTAGLPGIGALRSAFLAPTAPPAAPVIPALPLPAVAVAPAVPAVVAREQEIQEMTIAERQIWYLEQAFPNRPTHNETLVVLLDGDLDVAALRAALAAVVGRHPSLRAVFSEVDGEPRRIVAPTRQVDLPVVDDLGADPAEAANRIAAVETGRAFDLATGPLFEPWLVRLGPHRHLLVLRMHHLVIDTWSAGILSTEIAACYRAALAGAKPELPEPSARRSTSPVPSDSLAYWTDLLADAPAELALPTDRPRRAQPSGRGATTGVDLGVATTAAVRDLARQVRATPFMVVLAGLVLALRKLSGQTDIVVGTPIAHRPEGTEQTVGFFVHTLPLRLRAPNGDTFADLVREVREQVLGAQDHRAVPLPEIVRALGGSSDPLRNPLFDVVVRINGDAPFELDLPGVVATLQEAAIDRAPVDLALLLTTRGDSIRGKLNYAVDLFDARTAEHVVATLREVLTAGIAAPDRVLGDLVALTDAEARDIAAWQDGGARVSRPSLLHSGLSEVDGVAVVDRAGELSRSALFSKAAAVTAALESVAAGPVGVYLPRGGDAAVALVGVTRSGRAFVPLDPAQPVGRIAIMLAEAEVTAVVTHSTLADAVPGELPVVLIDDLPDDLPEALASEVVARVPEDVAYVLFTSGSTGVPKGCVVEHRAITNTLDWLCRDLGITAADRLCWFSSPGFDASAIEVWPALRTGATLYVVPPELRLDPAGLRDWLVRTGITVAFVPTPVCELLLDLEWPTPALRHLLTGGDRLRRRPAESLPFAVWNVYGPTEASVVSTWTRVSPHGDGPPTIGRPVPGTWVRVLDAQGGQVPAGVAGELYLGGEQLARCYVSAEETAARFVNHPEHGRLYRTGDVVRWRFDGELEFLHRNDSQVQIRGYRVEPGEVEHQLRALPGVRDAAVRVFGTALAAYVVTDSATVDSLRAELGTRLPDYMVPATWMVLPALPLNANGKLDRAALPEFTGGAVTTPVTALERRLREVWCAELGVESASVTATFFELGGHSLTAIRMVNRLRAEFGPVLGVLDFLRTPTIRGLADRLTPKHEVERTARASLGQLHGYRLMRTSDTPSVLTIAMRFALRGAVDAAALEAALTALVLRHPALRTRYRYEAEELWQEVLVPQPVSLPVVAISPAALDATVTEWAARPFDLDGAPAFRPVLFTVSAQESELLLAVHHSFSDGWSMAIIITELGELYRAELTGTGASLTGLTADYLDFTRWERSYLDSARTQEQIAGWVAQVRAAGAGPLLLPVDRPRAERLTGVGESVTAALPPGLVERVNAAAVDAGTTPFAVLLAAFAALGHELTGAAVIAPHSSAANRPEAAFEDVVGVFTHTSWLVVPVAGARSFHDLVIRATEALWQRLDLQSVPAAVLNEALGGPFRGTPPRVLFGLYNSPLPDLDLTGVAPAHPEDVTFPVARAEQGWALAPTADGGLLLYVEYSTDLFDADTVTGWTARFVDLLERGLAAPDAQTWNSHSQ</sequence>
<evidence type="ECO:0000256" key="1">
    <source>
        <dbReference type="ARBA" id="ARBA00001957"/>
    </source>
</evidence>
<proteinExistence type="inferred from homology"/>
<dbReference type="PANTHER" id="PTHR43775">
    <property type="entry name" value="FATTY ACID SYNTHASE"/>
    <property type="match status" value="1"/>
</dbReference>
<dbReference type="InterPro" id="IPR015424">
    <property type="entry name" value="PyrdxlP-dep_Trfase"/>
</dbReference>
<protein>
    <submittedName>
        <fullName evidence="10">Amino acid adenylation domain-containing protein/natural product biosynthesis luciferase-like monooxygenase domain-containing protein</fullName>
    </submittedName>
</protein>
<dbReference type="InterPro" id="IPR057326">
    <property type="entry name" value="KR_dom"/>
</dbReference>
<dbReference type="EMBL" id="JAMTCO010000006">
    <property type="protein sequence ID" value="MCP2270137.1"/>
    <property type="molecule type" value="Genomic_DNA"/>
</dbReference>
<feature type="region of interest" description="Disordered" evidence="7">
    <location>
        <begin position="2185"/>
        <end position="2225"/>
    </location>
</feature>
<dbReference type="PROSITE" id="PS00606">
    <property type="entry name" value="KS3_1"/>
    <property type="match status" value="1"/>
</dbReference>
<comment type="similarity">
    <text evidence="6">In the C-terminal section; belongs to the NRP synthetase family.</text>
</comment>
<dbReference type="InterPro" id="IPR045851">
    <property type="entry name" value="AMP-bd_C_sf"/>
</dbReference>
<dbReference type="SUPFAM" id="SSF53901">
    <property type="entry name" value="Thiolase-like"/>
    <property type="match status" value="1"/>
</dbReference>
<dbReference type="Proteomes" id="UP001205185">
    <property type="component" value="Unassembled WGS sequence"/>
</dbReference>
<dbReference type="InterPro" id="IPR006162">
    <property type="entry name" value="Ppantetheine_attach_site"/>
</dbReference>
<dbReference type="CDD" id="cd05930">
    <property type="entry name" value="A_NRPS"/>
    <property type="match status" value="1"/>
</dbReference>
<evidence type="ECO:0000256" key="7">
    <source>
        <dbReference type="SAM" id="MobiDB-lite"/>
    </source>
</evidence>
<dbReference type="SUPFAM" id="SSF56801">
    <property type="entry name" value="Acetyl-CoA synthetase-like"/>
    <property type="match status" value="3"/>
</dbReference>
<organism evidence="10 11">
    <name type="scientific">Actinokineospora diospyrosa</name>
    <dbReference type="NCBI Taxonomy" id="103728"/>
    <lineage>
        <taxon>Bacteria</taxon>
        <taxon>Bacillati</taxon>
        <taxon>Actinomycetota</taxon>
        <taxon>Actinomycetes</taxon>
        <taxon>Pseudonocardiales</taxon>
        <taxon>Pseudonocardiaceae</taxon>
        <taxon>Actinokineospora</taxon>
    </lineage>
</organism>
<dbReference type="Gene3D" id="3.40.50.980">
    <property type="match status" value="2"/>
</dbReference>
<dbReference type="Gene3D" id="3.40.640.10">
    <property type="entry name" value="Type I PLP-dependent aspartate aminotransferase-like (Major domain)"/>
    <property type="match status" value="2"/>
</dbReference>
<dbReference type="InterPro" id="IPR025110">
    <property type="entry name" value="AMP-bd_C"/>
</dbReference>
<dbReference type="SMART" id="SM00825">
    <property type="entry name" value="PKS_KS"/>
    <property type="match status" value="1"/>
</dbReference>
<dbReference type="SUPFAM" id="SSF52151">
    <property type="entry name" value="FabD/lysophospholipase-like"/>
    <property type="match status" value="1"/>
</dbReference>
<dbReference type="InterPro" id="IPR023213">
    <property type="entry name" value="CAT-like_dom_sf"/>
</dbReference>
<dbReference type="Gene3D" id="3.30.559.10">
    <property type="entry name" value="Chloramphenicol acetyltransferase-like domain"/>
    <property type="match status" value="2"/>
</dbReference>
<dbReference type="CDD" id="cd19531">
    <property type="entry name" value="LCL_NRPS-like"/>
    <property type="match status" value="1"/>
</dbReference>
<evidence type="ECO:0000256" key="5">
    <source>
        <dbReference type="ARBA" id="ARBA00022898"/>
    </source>
</evidence>
<dbReference type="InterPro" id="IPR042099">
    <property type="entry name" value="ANL_N_sf"/>
</dbReference>
<dbReference type="Pfam" id="PF16197">
    <property type="entry name" value="KAsynt_C_assoc"/>
    <property type="match status" value="1"/>
</dbReference>
<dbReference type="InterPro" id="IPR050091">
    <property type="entry name" value="PKS_NRPS_Biosynth_Enz"/>
</dbReference>
<dbReference type="SUPFAM" id="SSF53383">
    <property type="entry name" value="PLP-dependent transferases"/>
    <property type="match status" value="1"/>
</dbReference>
<dbReference type="Pfam" id="PF00550">
    <property type="entry name" value="PP-binding"/>
    <property type="match status" value="3"/>
</dbReference>
<dbReference type="InterPro" id="IPR032821">
    <property type="entry name" value="PKS_assoc"/>
</dbReference>
<dbReference type="InterPro" id="IPR015421">
    <property type="entry name" value="PyrdxlP-dep_Trfase_major"/>
</dbReference>
<dbReference type="InterPro" id="IPR014031">
    <property type="entry name" value="Ketoacyl_synth_C"/>
</dbReference>
<keyword evidence="2" id="KW-0596">Phosphopantetheine</keyword>
<feature type="domain" description="Carrier" evidence="8">
    <location>
        <begin position="1147"/>
        <end position="1222"/>
    </location>
</feature>
<dbReference type="InterPro" id="IPR020806">
    <property type="entry name" value="PKS_PP-bd"/>
</dbReference>
<dbReference type="CDD" id="cd00833">
    <property type="entry name" value="PKS"/>
    <property type="match status" value="1"/>
</dbReference>
<evidence type="ECO:0000256" key="6">
    <source>
        <dbReference type="ARBA" id="ARBA00029443"/>
    </source>
</evidence>
<dbReference type="InterPro" id="IPR005814">
    <property type="entry name" value="Aminotrans_3"/>
</dbReference>
<dbReference type="Pfam" id="PF00109">
    <property type="entry name" value="ketoacyl-synt"/>
    <property type="match status" value="1"/>
</dbReference>
<dbReference type="Gene3D" id="3.30.559.30">
    <property type="entry name" value="Nonribosomal peptide synthetase, condensation domain"/>
    <property type="match status" value="2"/>
</dbReference>
<dbReference type="RefSeq" id="WP_253887125.1">
    <property type="nucleotide sequence ID" value="NZ_BAAAVB010000013.1"/>
</dbReference>
<dbReference type="InterPro" id="IPR013968">
    <property type="entry name" value="PKS_KR"/>
</dbReference>
<dbReference type="InterPro" id="IPR036291">
    <property type="entry name" value="NAD(P)-bd_dom_sf"/>
</dbReference>
<keyword evidence="11" id="KW-1185">Reference proteome</keyword>
<dbReference type="InterPro" id="IPR024011">
    <property type="entry name" value="Biosynth_lucif-like_mOase_dom"/>
</dbReference>
<evidence type="ECO:0000313" key="11">
    <source>
        <dbReference type="Proteomes" id="UP001205185"/>
    </source>
</evidence>
<dbReference type="InterPro" id="IPR036661">
    <property type="entry name" value="Luciferase-like_sf"/>
</dbReference>
<dbReference type="SMART" id="SM00823">
    <property type="entry name" value="PKS_PP"/>
    <property type="match status" value="3"/>
</dbReference>
<dbReference type="Gene3D" id="3.90.1150.10">
    <property type="entry name" value="Aspartate Aminotransferase, domain 1"/>
    <property type="match status" value="2"/>
</dbReference>
<dbReference type="PROSITE" id="PS52004">
    <property type="entry name" value="KS3_2"/>
    <property type="match status" value="1"/>
</dbReference>
<dbReference type="InterPro" id="IPR018201">
    <property type="entry name" value="Ketoacyl_synth_AS"/>
</dbReference>
<dbReference type="InterPro" id="IPR016036">
    <property type="entry name" value="Malonyl_transacylase_ACP-bd"/>
</dbReference>
<keyword evidence="4" id="KW-0808">Transferase</keyword>
<evidence type="ECO:0000259" key="8">
    <source>
        <dbReference type="PROSITE" id="PS50075"/>
    </source>
</evidence>
<dbReference type="InterPro" id="IPR001242">
    <property type="entry name" value="Condensation_dom"/>
</dbReference>
<dbReference type="SUPFAM" id="SSF51679">
    <property type="entry name" value="Bacterial luciferase-like"/>
    <property type="match status" value="1"/>
</dbReference>
<feature type="domain" description="Carrier" evidence="8">
    <location>
        <begin position="2096"/>
        <end position="2174"/>
    </location>
</feature>
<dbReference type="Pfam" id="PF00202">
    <property type="entry name" value="Aminotran_3"/>
    <property type="match status" value="2"/>
</dbReference>
<name>A0ABT1IBX7_9PSEU</name>
<dbReference type="Gene3D" id="3.40.50.720">
    <property type="entry name" value="NAD(P)-binding Rossmann-like Domain"/>
    <property type="match status" value="1"/>
</dbReference>
<evidence type="ECO:0000259" key="9">
    <source>
        <dbReference type="PROSITE" id="PS52004"/>
    </source>
</evidence>
<dbReference type="SUPFAM" id="SSF47336">
    <property type="entry name" value="ACP-like"/>
    <property type="match status" value="3"/>
</dbReference>
<dbReference type="InterPro" id="IPR015422">
    <property type="entry name" value="PyrdxlP-dep_Trfase_small"/>
</dbReference>
<dbReference type="Pfam" id="PF00296">
    <property type="entry name" value="Bac_luciferase"/>
    <property type="match status" value="1"/>
</dbReference>
<dbReference type="InterPro" id="IPR014030">
    <property type="entry name" value="Ketoacyl_synth_N"/>
</dbReference>
<dbReference type="Pfam" id="PF00698">
    <property type="entry name" value="Acyl_transf_1"/>
    <property type="match status" value="1"/>
</dbReference>
<dbReference type="NCBIfam" id="TIGR01733">
    <property type="entry name" value="AA-adenyl-dom"/>
    <property type="match status" value="1"/>
</dbReference>
<dbReference type="PROSITE" id="PS00455">
    <property type="entry name" value="AMP_BINDING"/>
    <property type="match status" value="2"/>
</dbReference>
<feature type="domain" description="Ketosynthase family 3 (KS3)" evidence="9">
    <location>
        <begin position="1236"/>
        <end position="1661"/>
    </location>
</feature>
<dbReference type="Gene3D" id="3.20.20.30">
    <property type="entry name" value="Luciferase-like domain"/>
    <property type="match status" value="1"/>
</dbReference>
<feature type="compositionally biased region" description="Low complexity" evidence="7">
    <location>
        <begin position="2185"/>
        <end position="2211"/>
    </location>
</feature>
<evidence type="ECO:0000256" key="4">
    <source>
        <dbReference type="ARBA" id="ARBA00022679"/>
    </source>
</evidence>
<dbReference type="Pfam" id="PF00668">
    <property type="entry name" value="Condensation"/>
    <property type="match status" value="2"/>
</dbReference>
<dbReference type="InterPro" id="IPR001227">
    <property type="entry name" value="Ac_transferase_dom_sf"/>
</dbReference>
<dbReference type="Gene3D" id="3.40.47.10">
    <property type="match status" value="1"/>
</dbReference>
<dbReference type="InterPro" id="IPR014043">
    <property type="entry name" value="Acyl_transferase_dom"/>
</dbReference>
<comment type="cofactor">
    <cofactor evidence="1">
        <name>pantetheine 4'-phosphate</name>
        <dbReference type="ChEBI" id="CHEBI:47942"/>
    </cofactor>
</comment>
<dbReference type="InterPro" id="IPR016035">
    <property type="entry name" value="Acyl_Trfase/lysoPLipase"/>
</dbReference>
<dbReference type="Pfam" id="PF08659">
    <property type="entry name" value="KR"/>
    <property type="match status" value="1"/>
</dbReference>
<dbReference type="InterPro" id="IPR000873">
    <property type="entry name" value="AMP-dep_synth/lig_dom"/>
</dbReference>
<dbReference type="Pfam" id="PF13193">
    <property type="entry name" value="AMP-binding_C"/>
    <property type="match status" value="1"/>
</dbReference>
<dbReference type="SUPFAM" id="SSF52777">
    <property type="entry name" value="CoA-dependent acyltransferases"/>
    <property type="match status" value="4"/>
</dbReference>
<dbReference type="Gene3D" id="3.30.70.3290">
    <property type="match status" value="1"/>
</dbReference>
<comment type="caution">
    <text evidence="10">The sequence shown here is derived from an EMBL/GenBank/DDBJ whole genome shotgun (WGS) entry which is preliminary data.</text>
</comment>
<dbReference type="PANTHER" id="PTHR43775:SF37">
    <property type="entry name" value="SI:DKEY-61P9.11"/>
    <property type="match status" value="1"/>
</dbReference>
<dbReference type="InterPro" id="IPR010071">
    <property type="entry name" value="AA_adenyl_dom"/>
</dbReference>
<dbReference type="Gene3D" id="3.40.366.10">
    <property type="entry name" value="Malonyl-Coenzyme A Acyl Carrier Protein, domain 2"/>
    <property type="match status" value="1"/>
</dbReference>
<evidence type="ECO:0000256" key="2">
    <source>
        <dbReference type="ARBA" id="ARBA00022450"/>
    </source>
</evidence>
<dbReference type="SMART" id="SM00827">
    <property type="entry name" value="PKS_AT"/>
    <property type="match status" value="1"/>
</dbReference>
<dbReference type="InterPro" id="IPR020841">
    <property type="entry name" value="PKS_Beta-ketoAc_synthase_dom"/>
</dbReference>
<dbReference type="InterPro" id="IPR011251">
    <property type="entry name" value="Luciferase-like_dom"/>
</dbReference>
<dbReference type="Gene3D" id="2.30.38.10">
    <property type="entry name" value="Luciferase, Domain 3"/>
    <property type="match status" value="1"/>
</dbReference>
<dbReference type="Pfam" id="PF02801">
    <property type="entry name" value="Ketoacyl-synt_C"/>
    <property type="match status" value="1"/>
</dbReference>
<dbReference type="PROSITE" id="PS00012">
    <property type="entry name" value="PHOSPHOPANTETHEINE"/>
    <property type="match status" value="2"/>
</dbReference>
<dbReference type="Gene3D" id="1.10.1200.10">
    <property type="entry name" value="ACP-like"/>
    <property type="match status" value="3"/>
</dbReference>
<dbReference type="Pfam" id="PF00501">
    <property type="entry name" value="AMP-binding"/>
    <property type="match status" value="2"/>
</dbReference>
<dbReference type="NCBIfam" id="TIGR04020">
    <property type="entry name" value="seco_metab_LLM"/>
    <property type="match status" value="1"/>
</dbReference>
<accession>A0ABT1IBX7</accession>
<dbReference type="InterPro" id="IPR020845">
    <property type="entry name" value="AMP-binding_CS"/>
</dbReference>
<dbReference type="Gene3D" id="3.30.300.30">
    <property type="match status" value="3"/>
</dbReference>